<feature type="region of interest" description="Disordered" evidence="4">
    <location>
        <begin position="428"/>
        <end position="463"/>
    </location>
</feature>
<dbReference type="AlphaFoldDB" id="A0A1E4TQA8"/>
<sequence length="593" mass="67778">MSGKDAQVPIPLPPDIDNPPKNIPLRPLEKRYCTISSLGSGSFGSVILAKKIDGTDYNDSSGFKNGTMLDPLPGISMNSNKLVAIKTMNKRLPTLNDYNKVKELKFIFSIPSHSCLVQIYEIFVDNSKFQLHIVMEPMSQNLYQLMKVRQHNLFSSVTLKSILAQILAGIRHIHRYSYFHRDVKPENILVIQSAEFYGSKEAVPPERRQDRYVVKLADYGLARHINNTRPYTAYVSTRWYRAPEILLRKKFYSKPVDIWAFGSVAVELANFRPLFPGKDELDQTLRVLEIAGSPNIPSAFDLDDSGSSDSVPLGGYWDEAESLFTKLGLQPQYFSGVHISHIIKVPFLSDIVKRCLIWDPNRRATVDELCQMVYFKNHIALKENNSSISDAQISNNKTMQDWNKKNLIEERSNKAIQQRSLNKLFAGIPQQQQQQQQQQIQPPQQAQAQAQAAAAAALAQPPQHHFHQIPEFAYRGANGIPQNLNQNQQENEIFYNNMQFLQQNQIPANNTIPNTMPTTEVDEDILTNYPQELEEDLEEFDEEEEPLFPENYQSEWNLIGDKINSEKKREWLSMDNATCSIAGDYNEGFFNFK</sequence>
<proteinExistence type="predicted"/>
<name>A0A1E4TQA8_PACTA</name>
<keyword evidence="2" id="KW-0547">Nucleotide-binding</keyword>
<keyword evidence="3" id="KW-0067">ATP-binding</keyword>
<dbReference type="SMART" id="SM00220">
    <property type="entry name" value="S_TKc"/>
    <property type="match status" value="1"/>
</dbReference>
<accession>A0A1E4TQA8</accession>
<dbReference type="Gene3D" id="3.30.200.20">
    <property type="entry name" value="Phosphorylase Kinase, domain 1"/>
    <property type="match status" value="1"/>
</dbReference>
<dbReference type="GO" id="GO:0004674">
    <property type="term" value="F:protein serine/threonine kinase activity"/>
    <property type="evidence" value="ECO:0007669"/>
    <property type="project" value="UniProtKB-KW"/>
</dbReference>
<dbReference type="GO" id="GO:0005634">
    <property type="term" value="C:nucleus"/>
    <property type="evidence" value="ECO:0007669"/>
    <property type="project" value="EnsemblFungi"/>
</dbReference>
<gene>
    <name evidence="6" type="ORF">PACTADRAFT_51687</name>
</gene>
<dbReference type="STRING" id="669874.A0A1E4TQA8"/>
<dbReference type="SUPFAM" id="SSF56112">
    <property type="entry name" value="Protein kinase-like (PK-like)"/>
    <property type="match status" value="1"/>
</dbReference>
<evidence type="ECO:0000313" key="7">
    <source>
        <dbReference type="Proteomes" id="UP000094236"/>
    </source>
</evidence>
<keyword evidence="1" id="KW-0723">Serine/threonine-protein kinase</keyword>
<dbReference type="PROSITE" id="PS50011">
    <property type="entry name" value="PROTEIN_KINASE_DOM"/>
    <property type="match status" value="1"/>
</dbReference>
<dbReference type="GO" id="GO:0040020">
    <property type="term" value="P:regulation of meiotic nuclear division"/>
    <property type="evidence" value="ECO:0007669"/>
    <property type="project" value="EnsemblFungi"/>
</dbReference>
<evidence type="ECO:0000259" key="5">
    <source>
        <dbReference type="PROSITE" id="PS50011"/>
    </source>
</evidence>
<dbReference type="InterPro" id="IPR008271">
    <property type="entry name" value="Ser/Thr_kinase_AS"/>
</dbReference>
<keyword evidence="7" id="KW-1185">Reference proteome</keyword>
<dbReference type="Pfam" id="PF00069">
    <property type="entry name" value="Pkinase"/>
    <property type="match status" value="1"/>
</dbReference>
<organism evidence="6 7">
    <name type="scientific">Pachysolen tannophilus NRRL Y-2460</name>
    <dbReference type="NCBI Taxonomy" id="669874"/>
    <lineage>
        <taxon>Eukaryota</taxon>
        <taxon>Fungi</taxon>
        <taxon>Dikarya</taxon>
        <taxon>Ascomycota</taxon>
        <taxon>Saccharomycotina</taxon>
        <taxon>Pichiomycetes</taxon>
        <taxon>Pachysolenaceae</taxon>
        <taxon>Pachysolen</taxon>
    </lineage>
</organism>
<dbReference type="InterPro" id="IPR050117">
    <property type="entry name" value="MAPK"/>
</dbReference>
<dbReference type="InterPro" id="IPR000719">
    <property type="entry name" value="Prot_kinase_dom"/>
</dbReference>
<dbReference type="GO" id="GO:0005524">
    <property type="term" value="F:ATP binding"/>
    <property type="evidence" value="ECO:0007669"/>
    <property type="project" value="UniProtKB-KW"/>
</dbReference>
<feature type="region of interest" description="Disordered" evidence="4">
    <location>
        <begin position="1"/>
        <end position="21"/>
    </location>
</feature>
<evidence type="ECO:0000256" key="2">
    <source>
        <dbReference type="ARBA" id="ARBA00022741"/>
    </source>
</evidence>
<dbReference type="Gene3D" id="1.10.510.10">
    <property type="entry name" value="Transferase(Phosphotransferase) domain 1"/>
    <property type="match status" value="1"/>
</dbReference>
<protein>
    <recommendedName>
        <fullName evidence="5">Protein kinase domain-containing protein</fullName>
    </recommendedName>
</protein>
<dbReference type="EMBL" id="KV454017">
    <property type="protein sequence ID" value="ODV93941.1"/>
    <property type="molecule type" value="Genomic_DNA"/>
</dbReference>
<dbReference type="Proteomes" id="UP000094236">
    <property type="component" value="Unassembled WGS sequence"/>
</dbReference>
<feature type="domain" description="Protein kinase" evidence="5">
    <location>
        <begin position="32"/>
        <end position="375"/>
    </location>
</feature>
<reference evidence="7" key="1">
    <citation type="submission" date="2016-05" db="EMBL/GenBank/DDBJ databases">
        <title>Comparative genomics of biotechnologically important yeasts.</title>
        <authorList>
            <consortium name="DOE Joint Genome Institute"/>
            <person name="Riley R."/>
            <person name="Haridas S."/>
            <person name="Wolfe K.H."/>
            <person name="Lopes M.R."/>
            <person name="Hittinger C.T."/>
            <person name="Goker M."/>
            <person name="Salamov A."/>
            <person name="Wisecaver J."/>
            <person name="Long T.M."/>
            <person name="Aerts A.L."/>
            <person name="Barry K."/>
            <person name="Choi C."/>
            <person name="Clum A."/>
            <person name="Coughlan A.Y."/>
            <person name="Deshpande S."/>
            <person name="Douglass A.P."/>
            <person name="Hanson S.J."/>
            <person name="Klenk H.-P."/>
            <person name="Labutti K."/>
            <person name="Lapidus A."/>
            <person name="Lindquist E."/>
            <person name="Lipzen A."/>
            <person name="Meier-Kolthoff J.P."/>
            <person name="Ohm R.A."/>
            <person name="Otillar R.P."/>
            <person name="Pangilinan J."/>
            <person name="Peng Y."/>
            <person name="Rokas A."/>
            <person name="Rosa C.A."/>
            <person name="Scheuner C."/>
            <person name="Sibirny A.A."/>
            <person name="Slot J.C."/>
            <person name="Stielow J.B."/>
            <person name="Sun H."/>
            <person name="Kurtzman C.P."/>
            <person name="Blackwell M."/>
            <person name="Grigoriev I.V."/>
            <person name="Jeffries T.W."/>
        </authorList>
    </citation>
    <scope>NUCLEOTIDE SEQUENCE [LARGE SCALE GENOMIC DNA]</scope>
    <source>
        <strain evidence="7">NRRL Y-2460</strain>
    </source>
</reference>
<keyword evidence="1" id="KW-0418">Kinase</keyword>
<evidence type="ECO:0000256" key="3">
    <source>
        <dbReference type="ARBA" id="ARBA00022840"/>
    </source>
</evidence>
<dbReference type="PROSITE" id="PS00108">
    <property type="entry name" value="PROTEIN_KINASE_ST"/>
    <property type="match status" value="1"/>
</dbReference>
<evidence type="ECO:0000256" key="4">
    <source>
        <dbReference type="SAM" id="MobiDB-lite"/>
    </source>
</evidence>
<dbReference type="OrthoDB" id="2158884at2759"/>
<keyword evidence="1" id="KW-0808">Transferase</keyword>
<feature type="compositionally biased region" description="Low complexity" evidence="4">
    <location>
        <begin position="429"/>
        <end position="463"/>
    </location>
</feature>
<dbReference type="InterPro" id="IPR011009">
    <property type="entry name" value="Kinase-like_dom_sf"/>
</dbReference>
<evidence type="ECO:0000256" key="1">
    <source>
        <dbReference type="ARBA" id="ARBA00022527"/>
    </source>
</evidence>
<dbReference type="PANTHER" id="PTHR24055">
    <property type="entry name" value="MITOGEN-ACTIVATED PROTEIN KINASE"/>
    <property type="match status" value="1"/>
</dbReference>
<evidence type="ECO:0000313" key="6">
    <source>
        <dbReference type="EMBL" id="ODV93941.1"/>
    </source>
</evidence>